<dbReference type="OrthoDB" id="2193595at2759"/>
<feature type="compositionally biased region" description="Basic and acidic residues" evidence="12">
    <location>
        <begin position="724"/>
        <end position="736"/>
    </location>
</feature>
<evidence type="ECO:0000259" key="14">
    <source>
        <dbReference type="PROSITE" id="PS51156"/>
    </source>
</evidence>
<keyword evidence="4" id="KW-0479">Metal-binding</keyword>
<dbReference type="GO" id="GO:0008270">
    <property type="term" value="F:zinc ion binding"/>
    <property type="evidence" value="ECO:0007669"/>
    <property type="project" value="UniProtKB-KW"/>
</dbReference>
<comment type="caution">
    <text evidence="16">The sequence shown here is derived from an EMBL/GenBank/DDBJ whole genome shotgun (WGS) entry which is preliminary data.</text>
</comment>
<keyword evidence="7" id="KW-0832">Ubl conjugation</keyword>
<keyword evidence="8" id="KW-0007">Acetylation</keyword>
<feature type="compositionally biased region" description="Low complexity" evidence="12">
    <location>
        <begin position="702"/>
        <end position="719"/>
    </location>
</feature>
<evidence type="ECO:0000256" key="4">
    <source>
        <dbReference type="ARBA" id="ARBA00022723"/>
    </source>
</evidence>
<dbReference type="SMART" id="SM01189">
    <property type="entry name" value="ELM2"/>
    <property type="match status" value="1"/>
</dbReference>
<dbReference type="Pfam" id="PF01448">
    <property type="entry name" value="ELM2"/>
    <property type="match status" value="1"/>
</dbReference>
<dbReference type="Pfam" id="PF01426">
    <property type="entry name" value="BAH"/>
    <property type="match status" value="1"/>
</dbReference>
<dbReference type="SUPFAM" id="SSF46689">
    <property type="entry name" value="Homeodomain-like"/>
    <property type="match status" value="1"/>
</dbReference>
<evidence type="ECO:0000256" key="11">
    <source>
        <dbReference type="ARBA" id="ARBA00093454"/>
    </source>
</evidence>
<dbReference type="InterPro" id="IPR040138">
    <property type="entry name" value="MIER/MTA"/>
</dbReference>
<evidence type="ECO:0000256" key="2">
    <source>
        <dbReference type="ARBA" id="ARBA00022499"/>
    </source>
</evidence>
<keyword evidence="3" id="KW-0597">Phosphoprotein</keyword>
<sequence length="767" mass="86163">MAANMYRVGGSSSSHGGNSNALSSLPSWLLRPISAFSFHWLYNPESGQRQDDYVYFENSSSNPLLIRRIEELNKTANGNVEAKVVCFYRRRDIPGTLIALADKHANVIVLPYLMPACPTFFQLQPSGELEEEMENPEMVNLPEKQKHQLRHRELFLSRQLESLPATHIRGKCCVTLLNETEALKSYLDREDAFFYSLVYDPQQKTLLADKGEIRVGNKFQADITDLLKEGEDDERDLEKLEEKVWDCSSSLTEKQIDQFLVVARSVGTFARALDCSSSVRQPSLHMSAAAASRDITLFHAMDTLHATGYDMTRAIAALVPQGGPVLCRDEMEEWSASEANLFEEALEKYGKDFTDIQQDFLPWKSLTSIIEYYYMWKTTDRYVQQKRLKAAEAESKLKQVYIPNYNKPNPNQLSNSVKPALLNGAAGTAGSGPPGSGQTPSLGRACESCYTSSSYQWYSWGPPNMQCRLCASCWTYWKKYGGLKMPTRLEGERPGPNRNSMSPHGLPLRHSSSPKFAVKTRQAFYLQTTGLTRLARRLCRDMIRPRYLARHPYLPVNTAAIKAECNCSEIRALRLPDSPKKPSPAKAVRRQPLESVVRYLGGTVCFFSSISVDVSSHSFRFCLRSSTPASCQTGPSGSWGVHFYRQPHAHKVLPHPQQRLPHHPGQTHLRTAQRLGRHQDQDADPPVGHHGQTGERSRTAVGLPAGRRARAGLSALRGRPLPHPPEEGRRETESHFPIKQSRGQLREEEGGDAAGYLSWAEGLRLRC</sequence>
<evidence type="ECO:0000256" key="8">
    <source>
        <dbReference type="ARBA" id="ARBA00022990"/>
    </source>
</evidence>
<dbReference type="AlphaFoldDB" id="Q4REN1"/>
<feature type="domain" description="SANT" evidence="15">
    <location>
        <begin position="329"/>
        <end position="381"/>
    </location>
</feature>
<comment type="subcellular location">
    <subcellularLocation>
        <location evidence="1">Nucleus</location>
    </subcellularLocation>
</comment>
<keyword evidence="2" id="KW-1017">Isopeptide bond</keyword>
<dbReference type="InterPro" id="IPR017884">
    <property type="entry name" value="SANT_dom"/>
</dbReference>
<dbReference type="InterPro" id="IPR001005">
    <property type="entry name" value="SANT/Myb"/>
</dbReference>
<evidence type="ECO:0000256" key="6">
    <source>
        <dbReference type="ARBA" id="ARBA00022833"/>
    </source>
</evidence>
<feature type="region of interest" description="Disordered" evidence="12">
    <location>
        <begin position="488"/>
        <end position="510"/>
    </location>
</feature>
<dbReference type="FunFam" id="1.10.10.60:FF:000012">
    <property type="entry name" value="Metastasis-associated 1 family, member 3"/>
    <property type="match status" value="1"/>
</dbReference>
<evidence type="ECO:0000256" key="9">
    <source>
        <dbReference type="ARBA" id="ARBA00023125"/>
    </source>
</evidence>
<dbReference type="CDD" id="cd11661">
    <property type="entry name" value="SANT_MTA3_like"/>
    <property type="match status" value="1"/>
</dbReference>
<dbReference type="FunFam" id="2.30.30.490:FF:000001">
    <property type="entry name" value="Metastasis-associated 1 family, member 3"/>
    <property type="match status" value="1"/>
</dbReference>
<dbReference type="InterPro" id="IPR009057">
    <property type="entry name" value="Homeodomain-like_sf"/>
</dbReference>
<dbReference type="Gene3D" id="2.30.30.490">
    <property type="match status" value="1"/>
</dbReference>
<organism evidence="16">
    <name type="scientific">Tetraodon nigroviridis</name>
    <name type="common">Spotted green pufferfish</name>
    <name type="synonym">Chelonodon nigroviridis</name>
    <dbReference type="NCBI Taxonomy" id="99883"/>
    <lineage>
        <taxon>Eukaryota</taxon>
        <taxon>Metazoa</taxon>
        <taxon>Chordata</taxon>
        <taxon>Craniata</taxon>
        <taxon>Vertebrata</taxon>
        <taxon>Euteleostomi</taxon>
        <taxon>Actinopterygii</taxon>
        <taxon>Neopterygii</taxon>
        <taxon>Teleostei</taxon>
        <taxon>Neoteleostei</taxon>
        <taxon>Acanthomorphata</taxon>
        <taxon>Eupercaria</taxon>
        <taxon>Tetraodontiformes</taxon>
        <taxon>Tetradontoidea</taxon>
        <taxon>Tetraodontidae</taxon>
        <taxon>Tetraodon</taxon>
    </lineage>
</organism>
<proteinExistence type="inferred from homology"/>
<keyword evidence="6" id="KW-0862">Zinc</keyword>
<feature type="domain" description="ELM2" evidence="14">
    <location>
        <begin position="211"/>
        <end position="322"/>
    </location>
</feature>
<dbReference type="PROSITE" id="PS51293">
    <property type="entry name" value="SANT"/>
    <property type="match status" value="1"/>
</dbReference>
<dbReference type="Pfam" id="PF00249">
    <property type="entry name" value="Myb_DNA-binding"/>
    <property type="match status" value="1"/>
</dbReference>
<dbReference type="PROSITE" id="PS51156">
    <property type="entry name" value="ELM2"/>
    <property type="match status" value="1"/>
</dbReference>
<dbReference type="SMART" id="SM00439">
    <property type="entry name" value="BAH"/>
    <property type="match status" value="1"/>
</dbReference>
<accession>Q4REN1</accession>
<reference evidence="16" key="1">
    <citation type="journal article" date="2004" name="Nature">
        <title>Genome duplication in the teleost fish Tetraodon nigroviridis reveals the early vertebrate proto-karyotype.</title>
        <authorList>
            <person name="Jaillon O."/>
            <person name="Aury J.-M."/>
            <person name="Brunet F."/>
            <person name="Petit J.-L."/>
            <person name="Stange-Thomann N."/>
            <person name="Mauceli E."/>
            <person name="Bouneau L."/>
            <person name="Fischer C."/>
            <person name="Ozouf-Costaz C."/>
            <person name="Bernot A."/>
            <person name="Nicaud S."/>
            <person name="Jaffe D."/>
            <person name="Fisher S."/>
            <person name="Lutfalla G."/>
            <person name="Dossat C."/>
            <person name="Segurens B."/>
            <person name="Dasilva C."/>
            <person name="Salanoubat M."/>
            <person name="Levy M."/>
            <person name="Boudet N."/>
            <person name="Castellano S."/>
            <person name="Anthouard V."/>
            <person name="Jubin C."/>
            <person name="Castelli V."/>
            <person name="Katinka M."/>
            <person name="Vacherie B."/>
            <person name="Biemont C."/>
            <person name="Skalli Z."/>
            <person name="Cattolico L."/>
            <person name="Poulain J."/>
            <person name="De Berardinis V."/>
            <person name="Cruaud C."/>
            <person name="Duprat S."/>
            <person name="Brottier P."/>
            <person name="Coutanceau J.-P."/>
            <person name="Gouzy J."/>
            <person name="Parra G."/>
            <person name="Lardier G."/>
            <person name="Chapple C."/>
            <person name="McKernan K.J."/>
            <person name="McEwan P."/>
            <person name="Bosak S."/>
            <person name="Kellis M."/>
            <person name="Volff J.-N."/>
            <person name="Guigo R."/>
            <person name="Zody M.C."/>
            <person name="Mesirov J."/>
            <person name="Lindblad-Toh K."/>
            <person name="Birren B."/>
            <person name="Nusbaum C."/>
            <person name="Kahn D."/>
            <person name="Robinson-Rechavi M."/>
            <person name="Laudet V."/>
            <person name="Schachter V."/>
            <person name="Quetier F."/>
            <person name="Saurin W."/>
            <person name="Scarpelli C."/>
            <person name="Wincker P."/>
            <person name="Lander E.S."/>
            <person name="Weissenbach J."/>
            <person name="Roest Crollius H."/>
        </authorList>
    </citation>
    <scope>NUCLEOTIDE SEQUENCE [LARGE SCALE GENOMIC DNA]</scope>
</reference>
<dbReference type="GO" id="GO:0010212">
    <property type="term" value="P:response to ionizing radiation"/>
    <property type="evidence" value="ECO:0007669"/>
    <property type="project" value="TreeGrafter"/>
</dbReference>
<evidence type="ECO:0000259" key="13">
    <source>
        <dbReference type="PROSITE" id="PS51038"/>
    </source>
</evidence>
<evidence type="ECO:0000256" key="5">
    <source>
        <dbReference type="ARBA" id="ARBA00022771"/>
    </source>
</evidence>
<dbReference type="SMART" id="SM00401">
    <property type="entry name" value="ZnF_GATA"/>
    <property type="match status" value="1"/>
</dbReference>
<evidence type="ECO:0000256" key="7">
    <source>
        <dbReference type="ARBA" id="ARBA00022843"/>
    </source>
</evidence>
<dbReference type="KEGG" id="tng:GSTEN00035697G001"/>
<dbReference type="PANTHER" id="PTHR10865">
    <property type="entry name" value="METASTASIS-ASSOCIATED PROTEIN AND MESODERM INDUCTION EARLY RESPONSE PROTEIN"/>
    <property type="match status" value="1"/>
</dbReference>
<dbReference type="GO" id="GO:0003682">
    <property type="term" value="F:chromatin binding"/>
    <property type="evidence" value="ECO:0007669"/>
    <property type="project" value="InterPro"/>
</dbReference>
<evidence type="ECO:0000259" key="15">
    <source>
        <dbReference type="PROSITE" id="PS51293"/>
    </source>
</evidence>
<keyword evidence="5" id="KW-0863">Zinc-finger</keyword>
<dbReference type="GO" id="GO:0000122">
    <property type="term" value="P:negative regulation of transcription by RNA polymerase II"/>
    <property type="evidence" value="ECO:0007669"/>
    <property type="project" value="TreeGrafter"/>
</dbReference>
<dbReference type="PANTHER" id="PTHR10865:SF5">
    <property type="entry name" value="METASTASIS-ASSOCIATED PROTEIN MTA1"/>
    <property type="match status" value="1"/>
</dbReference>
<evidence type="ECO:0000313" key="16">
    <source>
        <dbReference type="EMBL" id="CAG13151.1"/>
    </source>
</evidence>
<evidence type="ECO:0000256" key="12">
    <source>
        <dbReference type="SAM" id="MobiDB-lite"/>
    </source>
</evidence>
<comment type="similarity">
    <text evidence="11">Belongs to the metastasis-associated protein family.</text>
</comment>
<dbReference type="GO" id="GO:0003714">
    <property type="term" value="F:transcription corepressor activity"/>
    <property type="evidence" value="ECO:0007669"/>
    <property type="project" value="TreeGrafter"/>
</dbReference>
<feature type="region of interest" description="Disordered" evidence="12">
    <location>
        <begin position="673"/>
        <end position="741"/>
    </location>
</feature>
<name>Q4REN1_TETNG</name>
<dbReference type="EMBL" id="CAAE01015123">
    <property type="protein sequence ID" value="CAG13151.1"/>
    <property type="molecule type" value="Genomic_DNA"/>
</dbReference>
<gene>
    <name evidence="16" type="ORF">GSTENG00035697001</name>
</gene>
<dbReference type="InterPro" id="IPR035170">
    <property type="entry name" value="MTA1_R1"/>
</dbReference>
<dbReference type="GO" id="GO:0006302">
    <property type="term" value="P:double-strand break repair"/>
    <property type="evidence" value="ECO:0007669"/>
    <property type="project" value="TreeGrafter"/>
</dbReference>
<keyword evidence="10" id="KW-0539">Nucleus</keyword>
<dbReference type="PROSITE" id="PS51038">
    <property type="entry name" value="BAH"/>
    <property type="match status" value="1"/>
</dbReference>
<dbReference type="FunFam" id="4.10.1240.50:FF:000001">
    <property type="entry name" value="Metastasis-associated 1 family, member 3"/>
    <property type="match status" value="1"/>
</dbReference>
<feature type="domain" description="BAH" evidence="13">
    <location>
        <begin position="46"/>
        <end position="210"/>
    </location>
</feature>
<dbReference type="InterPro" id="IPR001025">
    <property type="entry name" value="BAH_dom"/>
</dbReference>
<keyword evidence="9" id="KW-0238">DNA-binding</keyword>
<dbReference type="SMART" id="SM00717">
    <property type="entry name" value="SANT"/>
    <property type="match status" value="1"/>
</dbReference>
<evidence type="ECO:0000256" key="10">
    <source>
        <dbReference type="ARBA" id="ARBA00023242"/>
    </source>
</evidence>
<dbReference type="GO" id="GO:0003713">
    <property type="term" value="F:transcription coactivator activity"/>
    <property type="evidence" value="ECO:0007669"/>
    <property type="project" value="TreeGrafter"/>
</dbReference>
<evidence type="ECO:0000256" key="3">
    <source>
        <dbReference type="ARBA" id="ARBA00022553"/>
    </source>
</evidence>
<dbReference type="Gene3D" id="4.10.1240.50">
    <property type="match status" value="1"/>
</dbReference>
<dbReference type="Pfam" id="PF00320">
    <property type="entry name" value="GATA"/>
    <property type="match status" value="1"/>
</dbReference>
<dbReference type="InterPro" id="IPR000679">
    <property type="entry name" value="Znf_GATA"/>
</dbReference>
<dbReference type="InterPro" id="IPR000949">
    <property type="entry name" value="ELM2_dom"/>
</dbReference>
<dbReference type="GO" id="GO:0016581">
    <property type="term" value="C:NuRD complex"/>
    <property type="evidence" value="ECO:0007669"/>
    <property type="project" value="TreeGrafter"/>
</dbReference>
<dbReference type="GO" id="GO:0042826">
    <property type="term" value="F:histone deacetylase binding"/>
    <property type="evidence" value="ECO:0007669"/>
    <property type="project" value="TreeGrafter"/>
</dbReference>
<dbReference type="Pfam" id="PF17226">
    <property type="entry name" value="MTA_R1"/>
    <property type="match status" value="1"/>
</dbReference>
<dbReference type="InterPro" id="IPR043151">
    <property type="entry name" value="BAH_sf"/>
</dbReference>
<protein>
    <submittedName>
        <fullName evidence="16">(spotted green pufferfish) hypothetical protein</fullName>
    </submittedName>
</protein>
<evidence type="ECO:0000256" key="1">
    <source>
        <dbReference type="ARBA" id="ARBA00004123"/>
    </source>
</evidence>
<dbReference type="Gene3D" id="1.10.10.60">
    <property type="entry name" value="Homeodomain-like"/>
    <property type="match status" value="1"/>
</dbReference>
<reference evidence="16" key="2">
    <citation type="submission" date="2004-02" db="EMBL/GenBank/DDBJ databases">
        <authorList>
            <consortium name="Genoscope"/>
            <consortium name="Whitehead Institute Centre for Genome Research"/>
        </authorList>
    </citation>
    <scope>NUCLEOTIDE SEQUENCE</scope>
</reference>
<dbReference type="GO" id="GO:0043565">
    <property type="term" value="F:sequence-specific DNA binding"/>
    <property type="evidence" value="ECO:0007669"/>
    <property type="project" value="InterPro"/>
</dbReference>
<dbReference type="CDD" id="cd04709">
    <property type="entry name" value="BAH_MTA"/>
    <property type="match status" value="1"/>
</dbReference>
<dbReference type="CDD" id="cd00202">
    <property type="entry name" value="ZnF_GATA"/>
    <property type="match status" value="1"/>
</dbReference>